<keyword evidence="3" id="KW-1185">Reference proteome</keyword>
<organism evidence="2 3">
    <name type="scientific">Bacteroides reticulotermitis</name>
    <dbReference type="NCBI Taxonomy" id="1133319"/>
    <lineage>
        <taxon>Bacteria</taxon>
        <taxon>Pseudomonadati</taxon>
        <taxon>Bacteroidota</taxon>
        <taxon>Bacteroidia</taxon>
        <taxon>Bacteroidales</taxon>
        <taxon>Bacteroidaceae</taxon>
        <taxon>Bacteroides</taxon>
    </lineage>
</organism>
<name>A0A840D2P3_9BACE</name>
<accession>A0A840D2P3</accession>
<feature type="compositionally biased region" description="Basic and acidic residues" evidence="1">
    <location>
        <begin position="48"/>
        <end position="65"/>
    </location>
</feature>
<dbReference type="AlphaFoldDB" id="A0A840D2P3"/>
<evidence type="ECO:0000256" key="1">
    <source>
        <dbReference type="SAM" id="MobiDB-lite"/>
    </source>
</evidence>
<evidence type="ECO:0000313" key="3">
    <source>
        <dbReference type="Proteomes" id="UP000560658"/>
    </source>
</evidence>
<protein>
    <recommendedName>
        <fullName evidence="4">DUF3408 domain-containing protein</fullName>
    </recommendedName>
</protein>
<dbReference type="Pfam" id="PF11888">
    <property type="entry name" value="DUF3408"/>
    <property type="match status" value="1"/>
</dbReference>
<dbReference type="InterPro" id="IPR021823">
    <property type="entry name" value="DUF3408"/>
</dbReference>
<evidence type="ECO:0000313" key="2">
    <source>
        <dbReference type="EMBL" id="MBB4046350.1"/>
    </source>
</evidence>
<feature type="region of interest" description="Disordered" evidence="1">
    <location>
        <begin position="17"/>
        <end position="65"/>
    </location>
</feature>
<gene>
    <name evidence="2" type="ORF">GGR06_004184</name>
</gene>
<dbReference type="EMBL" id="JACIER010000029">
    <property type="protein sequence ID" value="MBB4046350.1"/>
    <property type="molecule type" value="Genomic_DNA"/>
</dbReference>
<sequence>MAREKIEADEVSFIHQVGNRERPLKASMEQAEAPKTAIAPLPEEPEEVKEQEAPREETKRRRGKAQDYKSLFVKEVAGGKARVNKVVYIRKEHHDRILKVVQVIGKNEVSLFSFLDNVLEHHFSTFQGELSELYENSIDKSF</sequence>
<dbReference type="RefSeq" id="WP_044165568.1">
    <property type="nucleotide sequence ID" value="NZ_JACIER010000029.1"/>
</dbReference>
<dbReference type="Proteomes" id="UP000560658">
    <property type="component" value="Unassembled WGS sequence"/>
</dbReference>
<evidence type="ECO:0008006" key="4">
    <source>
        <dbReference type="Google" id="ProtNLM"/>
    </source>
</evidence>
<reference evidence="2" key="1">
    <citation type="submission" date="2020-08" db="EMBL/GenBank/DDBJ databases">
        <title>Genomic Encyclopedia of Type Strains, Phase IV (KMG-IV): sequencing the most valuable type-strain genomes for metagenomic binning, comparative biology and taxonomic classification.</title>
        <authorList>
            <person name="Goeker M."/>
        </authorList>
    </citation>
    <scope>NUCLEOTIDE SEQUENCE [LARGE SCALE GENOMIC DNA]</scope>
    <source>
        <strain evidence="2">DSM 105720</strain>
    </source>
</reference>
<comment type="caution">
    <text evidence="2">The sequence shown here is derived from an EMBL/GenBank/DDBJ whole genome shotgun (WGS) entry which is preliminary data.</text>
</comment>
<proteinExistence type="predicted"/>